<organism evidence="7 8">
    <name type="scientific">Candidatus Uhrbacteria bacterium CG_4_10_14_0_8_um_filter_58_22</name>
    <dbReference type="NCBI Taxonomy" id="1975029"/>
    <lineage>
        <taxon>Bacteria</taxon>
        <taxon>Candidatus Uhriibacteriota</taxon>
    </lineage>
</organism>
<dbReference type="EMBL" id="PFLC01000037">
    <property type="protein sequence ID" value="PIY62474.1"/>
    <property type="molecule type" value="Genomic_DNA"/>
</dbReference>
<accession>A0A2M7QAI5</accession>
<name>A0A2M7QAI5_9BACT</name>
<comment type="subcellular location">
    <subcellularLocation>
        <location evidence="1">Secreted</location>
    </subcellularLocation>
</comment>
<evidence type="ECO:0000256" key="3">
    <source>
        <dbReference type="ARBA" id="ARBA00022729"/>
    </source>
</evidence>
<keyword evidence="6" id="KW-0812">Transmembrane</keyword>
<keyword evidence="3" id="KW-0732">Signal</keyword>
<dbReference type="Proteomes" id="UP000230973">
    <property type="component" value="Unassembled WGS sequence"/>
</dbReference>
<evidence type="ECO:0000256" key="5">
    <source>
        <dbReference type="SAM" id="MobiDB-lite"/>
    </source>
</evidence>
<evidence type="ECO:0000313" key="7">
    <source>
        <dbReference type="EMBL" id="PIY62474.1"/>
    </source>
</evidence>
<keyword evidence="6" id="KW-0472">Membrane</keyword>
<comment type="caution">
    <text evidence="7">The sequence shown here is derived from an EMBL/GenBank/DDBJ whole genome shotgun (WGS) entry which is preliminary data.</text>
</comment>
<dbReference type="AlphaFoldDB" id="A0A2M7QAI5"/>
<gene>
    <name evidence="7" type="ORF">COY93_02930</name>
</gene>
<sequence>MTENRTLMPHHKLGLGVIVAIGLTTLVFGVFQMRRSIFDPLARSGDLDLKTPEQVEEERVTALKAADTDQDGLNDYDELYLFRTSPFLTDSDSDGLSDGVEVAQSSDPNCPVGQNCRQVSTSVPVPEVSQTSGTDDSLPPEISPDEATILQAMERVFGDLNSLTPEKMNERLQALTPEELRTFMLEIGVPQTMLDQADDATLRQLLADTMVEMPAPETTVPDTEPTE</sequence>
<dbReference type="InterPro" id="IPR059100">
    <property type="entry name" value="TSP3_bac"/>
</dbReference>
<keyword evidence="6" id="KW-1133">Transmembrane helix</keyword>
<feature type="transmembrane region" description="Helical" evidence="6">
    <location>
        <begin position="13"/>
        <end position="31"/>
    </location>
</feature>
<keyword evidence="2" id="KW-0964">Secreted</keyword>
<evidence type="ECO:0000256" key="4">
    <source>
        <dbReference type="ARBA" id="ARBA00022837"/>
    </source>
</evidence>
<protein>
    <submittedName>
        <fullName evidence="7">Uncharacterized protein</fullName>
    </submittedName>
</protein>
<reference evidence="8" key="1">
    <citation type="submission" date="2017-09" db="EMBL/GenBank/DDBJ databases">
        <title>Depth-based differentiation of microbial function through sediment-hosted aquifers and enrichment of novel symbionts in the deep terrestrial subsurface.</title>
        <authorList>
            <person name="Probst A.J."/>
            <person name="Ladd B."/>
            <person name="Jarett J.K."/>
            <person name="Geller-Mcgrath D.E."/>
            <person name="Sieber C.M.K."/>
            <person name="Emerson J.B."/>
            <person name="Anantharaman K."/>
            <person name="Thomas B.C."/>
            <person name="Malmstrom R."/>
            <person name="Stieglmeier M."/>
            <person name="Klingl A."/>
            <person name="Woyke T."/>
            <person name="Ryan C.M."/>
            <person name="Banfield J.F."/>
        </authorList>
    </citation>
    <scope>NUCLEOTIDE SEQUENCE [LARGE SCALE GENOMIC DNA]</scope>
</reference>
<evidence type="ECO:0000256" key="1">
    <source>
        <dbReference type="ARBA" id="ARBA00004613"/>
    </source>
</evidence>
<feature type="region of interest" description="Disordered" evidence="5">
    <location>
        <begin position="92"/>
        <end position="141"/>
    </location>
</feature>
<evidence type="ECO:0000256" key="6">
    <source>
        <dbReference type="SAM" id="Phobius"/>
    </source>
</evidence>
<dbReference type="Pfam" id="PF18884">
    <property type="entry name" value="TSP3_bac"/>
    <property type="match status" value="2"/>
</dbReference>
<evidence type="ECO:0000256" key="2">
    <source>
        <dbReference type="ARBA" id="ARBA00022525"/>
    </source>
</evidence>
<proteinExistence type="predicted"/>
<keyword evidence="4" id="KW-0106">Calcium</keyword>
<evidence type="ECO:0000313" key="8">
    <source>
        <dbReference type="Proteomes" id="UP000230973"/>
    </source>
</evidence>
<feature type="compositionally biased region" description="Polar residues" evidence="5">
    <location>
        <begin position="115"/>
        <end position="135"/>
    </location>
</feature>